<dbReference type="RefSeq" id="WP_153451959.1">
    <property type="nucleotide sequence ID" value="NZ_WEGJ01000006.1"/>
</dbReference>
<dbReference type="EMBL" id="WEGJ01000006">
    <property type="protein sequence ID" value="MQY12438.1"/>
    <property type="molecule type" value="Genomic_DNA"/>
</dbReference>
<dbReference type="Pfam" id="PF17227">
    <property type="entry name" value="DUF5302"/>
    <property type="match status" value="1"/>
</dbReference>
<sequence>MTAEGDPQTETTGEEQPPEDDMKRRFREALARKKQGQGKGGPGSGKDGSKIHGAHGPAGGKREFRRKSG</sequence>
<dbReference type="Proteomes" id="UP000466345">
    <property type="component" value="Unassembled WGS sequence"/>
</dbReference>
<organism evidence="2 3">
    <name type="scientific">Streptomyces smaragdinus</name>
    <dbReference type="NCBI Taxonomy" id="2585196"/>
    <lineage>
        <taxon>Bacteria</taxon>
        <taxon>Bacillati</taxon>
        <taxon>Actinomycetota</taxon>
        <taxon>Actinomycetes</taxon>
        <taxon>Kitasatosporales</taxon>
        <taxon>Streptomycetaceae</taxon>
        <taxon>Streptomyces</taxon>
    </lineage>
</organism>
<keyword evidence="3" id="KW-1185">Reference proteome</keyword>
<feature type="region of interest" description="Disordered" evidence="1">
    <location>
        <begin position="1"/>
        <end position="69"/>
    </location>
</feature>
<dbReference type="AlphaFoldDB" id="A0A7K0CG66"/>
<reference evidence="2 3" key="1">
    <citation type="submission" date="2019-10" db="EMBL/GenBank/DDBJ databases">
        <title>Streptomyces smaragdinus sp. nov. and Streptomyces fabii sp. nov., isolated from the gut of fungus growing-termite Macrotermes natalensis.</title>
        <authorList>
            <person name="Schwitalla J."/>
            <person name="Benndorf R."/>
            <person name="Martin K."/>
            <person name="De Beer W."/>
            <person name="Kaster A.-K."/>
            <person name="Vollmers J."/>
            <person name="Poulsen M."/>
            <person name="Beemelmanns C."/>
        </authorList>
    </citation>
    <scope>NUCLEOTIDE SEQUENCE [LARGE SCALE GENOMIC DNA]</scope>
    <source>
        <strain evidence="2 3">RB5</strain>
    </source>
</reference>
<feature type="compositionally biased region" description="Gly residues" evidence="1">
    <location>
        <begin position="37"/>
        <end position="46"/>
    </location>
</feature>
<name>A0A7K0CG66_9ACTN</name>
<evidence type="ECO:0000313" key="2">
    <source>
        <dbReference type="EMBL" id="MQY12438.1"/>
    </source>
</evidence>
<proteinExistence type="predicted"/>
<evidence type="ECO:0008006" key="4">
    <source>
        <dbReference type="Google" id="ProtNLM"/>
    </source>
</evidence>
<evidence type="ECO:0000256" key="1">
    <source>
        <dbReference type="SAM" id="MobiDB-lite"/>
    </source>
</evidence>
<dbReference type="InterPro" id="IPR035172">
    <property type="entry name" value="DUF5302"/>
</dbReference>
<feature type="compositionally biased region" description="Basic and acidic residues" evidence="1">
    <location>
        <begin position="20"/>
        <end position="31"/>
    </location>
</feature>
<feature type="compositionally biased region" description="Low complexity" evidence="1">
    <location>
        <begin position="1"/>
        <end position="11"/>
    </location>
</feature>
<gene>
    <name evidence="2" type="ORF">SRB5_25720</name>
</gene>
<comment type="caution">
    <text evidence="2">The sequence shown here is derived from an EMBL/GenBank/DDBJ whole genome shotgun (WGS) entry which is preliminary data.</text>
</comment>
<accession>A0A7K0CG66</accession>
<protein>
    <recommendedName>
        <fullName evidence="4">DUF5302 domain-containing protein</fullName>
    </recommendedName>
</protein>
<evidence type="ECO:0000313" key="3">
    <source>
        <dbReference type="Proteomes" id="UP000466345"/>
    </source>
</evidence>